<dbReference type="InterPro" id="IPR006638">
    <property type="entry name" value="Elp3/MiaA/NifB-like_rSAM"/>
</dbReference>
<protein>
    <recommendedName>
        <fullName evidence="7">Radical SAM core domain-containing protein</fullName>
    </recommendedName>
</protein>
<keyword evidence="5" id="KW-0408">Iron</keyword>
<dbReference type="SFLD" id="SFLDG01386">
    <property type="entry name" value="main_SPASM_domain-containing"/>
    <property type="match status" value="1"/>
</dbReference>
<feature type="domain" description="Radical SAM core" evidence="7">
    <location>
        <begin position="41"/>
        <end position="250"/>
    </location>
</feature>
<dbReference type="CDD" id="cd01335">
    <property type="entry name" value="Radical_SAM"/>
    <property type="match status" value="1"/>
</dbReference>
<evidence type="ECO:0000259" key="7">
    <source>
        <dbReference type="PROSITE" id="PS51918"/>
    </source>
</evidence>
<dbReference type="AlphaFoldDB" id="A0A096CSW4"/>
<dbReference type="InterPro" id="IPR007197">
    <property type="entry name" value="rSAM"/>
</dbReference>
<organism evidence="8 9">
    <name type="scientific">Caloranaerobacter azorensis H53214</name>
    <dbReference type="NCBI Taxonomy" id="1156417"/>
    <lineage>
        <taxon>Bacteria</taxon>
        <taxon>Bacillati</taxon>
        <taxon>Bacillota</taxon>
        <taxon>Tissierellia</taxon>
        <taxon>Tissierellales</taxon>
        <taxon>Thermohalobacteraceae</taxon>
        <taxon>Caloranaerobacter</taxon>
    </lineage>
</organism>
<keyword evidence="3" id="KW-0949">S-adenosyl-L-methionine</keyword>
<dbReference type="STRING" id="1156417.Y919_11035"/>
<dbReference type="InterPro" id="IPR023885">
    <property type="entry name" value="4Fe4S-binding_SPASM_dom"/>
</dbReference>
<comment type="caution">
    <text evidence="8">The sequence shown here is derived from an EMBL/GenBank/DDBJ whole genome shotgun (WGS) entry which is preliminary data.</text>
</comment>
<keyword evidence="4" id="KW-0479">Metal-binding</keyword>
<dbReference type="Gene3D" id="3.20.20.70">
    <property type="entry name" value="Aldolase class I"/>
    <property type="match status" value="1"/>
</dbReference>
<accession>A0A096CSW4</accession>
<dbReference type="SFLD" id="SFLDG01067">
    <property type="entry name" value="SPASM/twitch_domain_containing"/>
    <property type="match status" value="1"/>
</dbReference>
<evidence type="ECO:0000256" key="5">
    <source>
        <dbReference type="ARBA" id="ARBA00023004"/>
    </source>
</evidence>
<dbReference type="Pfam" id="PF04055">
    <property type="entry name" value="Radical_SAM"/>
    <property type="match status" value="1"/>
</dbReference>
<dbReference type="PANTHER" id="PTHR11228:SF7">
    <property type="entry name" value="PQQA PEPTIDE CYCLASE"/>
    <property type="match status" value="1"/>
</dbReference>
<dbReference type="InterPro" id="IPR050377">
    <property type="entry name" value="Radical_SAM_PqqE_MftC-like"/>
</dbReference>
<keyword evidence="2" id="KW-0004">4Fe-4S</keyword>
<dbReference type="InterPro" id="IPR013785">
    <property type="entry name" value="Aldolase_TIM"/>
</dbReference>
<dbReference type="PIRSF" id="PIRSF037420">
    <property type="entry name" value="PQQ_syn_pqqE"/>
    <property type="match status" value="1"/>
</dbReference>
<evidence type="ECO:0000313" key="8">
    <source>
        <dbReference type="EMBL" id="KGG79609.1"/>
    </source>
</evidence>
<dbReference type="PROSITE" id="PS51918">
    <property type="entry name" value="RADICAL_SAM"/>
    <property type="match status" value="1"/>
</dbReference>
<evidence type="ECO:0000256" key="4">
    <source>
        <dbReference type="ARBA" id="ARBA00022723"/>
    </source>
</evidence>
<dbReference type="GO" id="GO:0003824">
    <property type="term" value="F:catalytic activity"/>
    <property type="evidence" value="ECO:0007669"/>
    <property type="project" value="InterPro"/>
</dbReference>
<evidence type="ECO:0000256" key="1">
    <source>
        <dbReference type="ARBA" id="ARBA00001966"/>
    </source>
</evidence>
<evidence type="ECO:0000256" key="2">
    <source>
        <dbReference type="ARBA" id="ARBA00022485"/>
    </source>
</evidence>
<sequence>MEVMSKRFIEWQTKIKDSPLDSFGDFLNYIKDRLECEKNRRYSPLSVSICITERCNLKCVHCYQKNSGNIMEIEKVKKILEDLYENNVLHLTITGGEPLTHCNIIEILKYAKELKFAITFQTNGTLLDDKIIKVLKNIFNNNIDVIQISLEGSMSKIHNKQRFKGFNEVIKSIISLVQNDLKVIINITPTKLNQDDIYKTFILADKLNVYGFQATPLAYLEKGDSSLDVDREKVIRQEYLILTHKSPKIKYLGGVSGEILHLMSIPEFKTKLLKAFKTNNCLNEYKCDAGIYKVHIGADYEVYPCVFAQHRKLSMGNLMEKTFREIWFEDYLNTLLFRSNRDLKNTKCEKCEALNICRGGCLGLAFEKYGNINFPDPRCEYISKGE</sequence>
<dbReference type="InterPro" id="IPR058240">
    <property type="entry name" value="rSAM_sf"/>
</dbReference>
<dbReference type="InterPro" id="IPR017200">
    <property type="entry name" value="PqqE-like"/>
</dbReference>
<dbReference type="SUPFAM" id="SSF102114">
    <property type="entry name" value="Radical SAM enzymes"/>
    <property type="match status" value="1"/>
</dbReference>
<dbReference type="NCBIfam" id="TIGR04085">
    <property type="entry name" value="rSAM_more_4Fe4S"/>
    <property type="match status" value="1"/>
</dbReference>
<reference evidence="8 9" key="1">
    <citation type="submission" date="2013-12" db="EMBL/GenBank/DDBJ databases">
        <title>Draft genome sequence of Caloranaerobacter sp. H53214.</title>
        <authorList>
            <person name="Jiang L.J."/>
            <person name="Shao Z.Z."/>
            <person name="Long M.N."/>
        </authorList>
    </citation>
    <scope>NUCLEOTIDE SEQUENCE [LARGE SCALE GENOMIC DNA]</scope>
    <source>
        <strain evidence="8 9">H53214</strain>
    </source>
</reference>
<dbReference type="SFLD" id="SFLDS00029">
    <property type="entry name" value="Radical_SAM"/>
    <property type="match status" value="1"/>
</dbReference>
<dbReference type="GO" id="GO:0046872">
    <property type="term" value="F:metal ion binding"/>
    <property type="evidence" value="ECO:0007669"/>
    <property type="project" value="UniProtKB-KW"/>
</dbReference>
<gene>
    <name evidence="8" type="ORF">Y919_11035</name>
</gene>
<evidence type="ECO:0000256" key="6">
    <source>
        <dbReference type="ARBA" id="ARBA00023014"/>
    </source>
</evidence>
<dbReference type="Pfam" id="PF13186">
    <property type="entry name" value="SPASM"/>
    <property type="match status" value="1"/>
</dbReference>
<keyword evidence="6" id="KW-0411">Iron-sulfur</keyword>
<dbReference type="GO" id="GO:0051539">
    <property type="term" value="F:4 iron, 4 sulfur cluster binding"/>
    <property type="evidence" value="ECO:0007669"/>
    <property type="project" value="UniProtKB-KW"/>
</dbReference>
<comment type="cofactor">
    <cofactor evidence="1">
        <name>[4Fe-4S] cluster</name>
        <dbReference type="ChEBI" id="CHEBI:49883"/>
    </cofactor>
</comment>
<dbReference type="SMART" id="SM00729">
    <property type="entry name" value="Elp3"/>
    <property type="match status" value="1"/>
</dbReference>
<name>A0A096CSW4_9FIRM</name>
<evidence type="ECO:0000313" key="9">
    <source>
        <dbReference type="Proteomes" id="UP000029622"/>
    </source>
</evidence>
<dbReference type="PANTHER" id="PTHR11228">
    <property type="entry name" value="RADICAL SAM DOMAIN PROTEIN"/>
    <property type="match status" value="1"/>
</dbReference>
<dbReference type="EMBL" id="AZTB01000075">
    <property type="protein sequence ID" value="KGG79609.1"/>
    <property type="molecule type" value="Genomic_DNA"/>
</dbReference>
<evidence type="ECO:0000256" key="3">
    <source>
        <dbReference type="ARBA" id="ARBA00022691"/>
    </source>
</evidence>
<proteinExistence type="predicted"/>
<dbReference type="RefSeq" id="WP_035164766.1">
    <property type="nucleotide sequence ID" value="NZ_AZTB01000075.1"/>
</dbReference>
<dbReference type="Proteomes" id="UP000029622">
    <property type="component" value="Unassembled WGS sequence"/>
</dbReference>